<name>A0A7G9YV10_9EURY</name>
<dbReference type="EMBL" id="MT631480">
    <property type="protein sequence ID" value="QNO51844.1"/>
    <property type="molecule type" value="Genomic_DNA"/>
</dbReference>
<evidence type="ECO:0000313" key="1">
    <source>
        <dbReference type="EMBL" id="QNO51844.1"/>
    </source>
</evidence>
<dbReference type="AlphaFoldDB" id="A0A7G9YV10"/>
<protein>
    <submittedName>
        <fullName evidence="1">Uncharacterized protein</fullName>
    </submittedName>
</protein>
<sequence length="59" mass="6838">MKSLKITRFLDSALVYICGLFGLLELDQQFKYSWASHRILKKRGWSIGMSVYGICFCQS</sequence>
<accession>A0A7G9YV10</accession>
<reference evidence="1" key="1">
    <citation type="submission" date="2020-06" db="EMBL/GenBank/DDBJ databases">
        <title>Unique genomic features of the anaerobic methanotrophic archaea.</title>
        <authorList>
            <person name="Chadwick G.L."/>
            <person name="Skennerton C.T."/>
            <person name="Laso-Perez R."/>
            <person name="Leu A.O."/>
            <person name="Speth D.R."/>
            <person name="Yu H."/>
            <person name="Morgan-Lang C."/>
            <person name="Hatzenpichler R."/>
            <person name="Goudeau D."/>
            <person name="Malmstrom R."/>
            <person name="Brazelton W.J."/>
            <person name="Woyke T."/>
            <person name="Hallam S.J."/>
            <person name="Tyson G.W."/>
            <person name="Wegener G."/>
            <person name="Boetius A."/>
            <person name="Orphan V."/>
        </authorList>
    </citation>
    <scope>NUCLEOTIDE SEQUENCE</scope>
</reference>
<proteinExistence type="predicted"/>
<organism evidence="1">
    <name type="scientific">Candidatus Methanophagaceae archaeon ANME-1 ERB6</name>
    <dbReference type="NCBI Taxonomy" id="2759912"/>
    <lineage>
        <taxon>Archaea</taxon>
        <taxon>Methanobacteriati</taxon>
        <taxon>Methanobacteriota</taxon>
        <taxon>Stenosarchaea group</taxon>
        <taxon>Methanomicrobia</taxon>
        <taxon>Candidatus Methanophagales</taxon>
        <taxon>Candidatus Methanophagaceae</taxon>
    </lineage>
</organism>
<gene>
    <name evidence="1" type="ORF">PAJCOBIN_00004</name>
</gene>